<feature type="compositionally biased region" description="Polar residues" evidence="1">
    <location>
        <begin position="449"/>
        <end position="485"/>
    </location>
</feature>
<evidence type="ECO:0000313" key="3">
    <source>
        <dbReference type="Proteomes" id="UP001457282"/>
    </source>
</evidence>
<evidence type="ECO:0000313" key="2">
    <source>
        <dbReference type="EMBL" id="KAK9927511.1"/>
    </source>
</evidence>
<dbReference type="PANTHER" id="PTHR33167:SF29">
    <property type="entry name" value="T28K15.14 PROTEIN"/>
    <property type="match status" value="1"/>
</dbReference>
<dbReference type="InterPro" id="IPR008581">
    <property type="entry name" value="DUF863_pln"/>
</dbReference>
<dbReference type="EMBL" id="JBEDUW010000005">
    <property type="protein sequence ID" value="KAK9927511.1"/>
    <property type="molecule type" value="Genomic_DNA"/>
</dbReference>
<gene>
    <name evidence="2" type="ORF">M0R45_024692</name>
</gene>
<organism evidence="2 3">
    <name type="scientific">Rubus argutus</name>
    <name type="common">Southern blackberry</name>
    <dbReference type="NCBI Taxonomy" id="59490"/>
    <lineage>
        <taxon>Eukaryota</taxon>
        <taxon>Viridiplantae</taxon>
        <taxon>Streptophyta</taxon>
        <taxon>Embryophyta</taxon>
        <taxon>Tracheophyta</taxon>
        <taxon>Spermatophyta</taxon>
        <taxon>Magnoliopsida</taxon>
        <taxon>eudicotyledons</taxon>
        <taxon>Gunneridae</taxon>
        <taxon>Pentapetalae</taxon>
        <taxon>rosids</taxon>
        <taxon>fabids</taxon>
        <taxon>Rosales</taxon>
        <taxon>Rosaceae</taxon>
        <taxon>Rosoideae</taxon>
        <taxon>Rosoideae incertae sedis</taxon>
        <taxon>Rubus</taxon>
    </lineage>
</organism>
<protein>
    <submittedName>
        <fullName evidence="2">Uncharacterized protein</fullName>
    </submittedName>
</protein>
<dbReference type="Pfam" id="PF05904">
    <property type="entry name" value="DUF863"/>
    <property type="match status" value="1"/>
</dbReference>
<dbReference type="Proteomes" id="UP001457282">
    <property type="component" value="Unassembled WGS sequence"/>
</dbReference>
<feature type="compositionally biased region" description="Basic and acidic residues" evidence="1">
    <location>
        <begin position="407"/>
        <end position="432"/>
    </location>
</feature>
<comment type="caution">
    <text evidence="2">The sequence shown here is derived from an EMBL/GenBank/DDBJ whole genome shotgun (WGS) entry which is preliminary data.</text>
</comment>
<feature type="compositionally biased region" description="Basic and acidic residues" evidence="1">
    <location>
        <begin position="491"/>
        <end position="507"/>
    </location>
</feature>
<dbReference type="AlphaFoldDB" id="A0AAW1WSG9"/>
<name>A0AAW1WSG9_RUBAR</name>
<reference evidence="2 3" key="1">
    <citation type="journal article" date="2023" name="G3 (Bethesda)">
        <title>A chromosome-length genome assembly and annotation of blackberry (Rubus argutus, cv. 'Hillquist').</title>
        <authorList>
            <person name="Bruna T."/>
            <person name="Aryal R."/>
            <person name="Dudchenko O."/>
            <person name="Sargent D.J."/>
            <person name="Mead D."/>
            <person name="Buti M."/>
            <person name="Cavallini A."/>
            <person name="Hytonen T."/>
            <person name="Andres J."/>
            <person name="Pham M."/>
            <person name="Weisz D."/>
            <person name="Mascagni F."/>
            <person name="Usai G."/>
            <person name="Natali L."/>
            <person name="Bassil N."/>
            <person name="Fernandez G.E."/>
            <person name="Lomsadze A."/>
            <person name="Armour M."/>
            <person name="Olukolu B."/>
            <person name="Poorten T."/>
            <person name="Britton C."/>
            <person name="Davik J."/>
            <person name="Ashrafi H."/>
            <person name="Aiden E.L."/>
            <person name="Borodovsky M."/>
            <person name="Worthington M."/>
        </authorList>
    </citation>
    <scope>NUCLEOTIDE SEQUENCE [LARGE SCALE GENOMIC DNA]</scope>
    <source>
        <strain evidence="2">PI 553951</strain>
    </source>
</reference>
<keyword evidence="3" id="KW-1185">Reference proteome</keyword>
<sequence>MLMRGDFDLNSIQGYSGSLNDVLRKTMLNQEVVFKDQVHELHHLYRTQKTLMQNADWKEYHRYNCSKASAQSTLSNCSNSTRDGPRDLFEGCKSIYDKIQPRPPGLKHPLDPSVRHIDPAELKLSLSIREDNRREGGTKRTWFDVGSHASLPIVIDLEESSEMTSNEGLEQSPFLSSAAPLTNFRDKGNSKASIPFDPIITSSVKKNLFFGAAVSNSPLDNSVCNPFNQESNRCSGALSINKLSTRRQQFSSCEPGLLDLNKTQPDDSSCLSYDPTVAHPSTASSSHAFRGLAGKIEEGTVCFATEKKEHNNCSNESSETRHAGHFSFLNSNRKNEKTEYLDRSLKVDGFGISEMDPVSLEAAVSRSKSDFCEAVGCNSNDPKNGSDGFILKLLNSRIHSSAGSKQAKSENTKEQDHAISYSDHSKKTDQDGHGYISSSSSKPCCIGDNDSSSVKTTQSEVEFGNSNPFSSDQFSGTHVGSQVSETLMDEQDQRSSDSSEFKHKCVNKEEESAEVDALTREAVEALLGMSLESSSCYQDCAGKVGESNKGEKESDKPQYSCDFFELMTLTLTESSVDDYPVSSNPSEVNFTESKDVGLKLRRGRRLKDFQKDILPGLASLSRHEIREDINIMEGVLRSREYKRLQAKMADGHSWCTPVRNKRSQLNHVARRKKIL</sequence>
<feature type="region of interest" description="Disordered" evidence="1">
    <location>
        <begin position="401"/>
        <end position="507"/>
    </location>
</feature>
<accession>A0AAW1WSG9</accession>
<evidence type="ECO:0000256" key="1">
    <source>
        <dbReference type="SAM" id="MobiDB-lite"/>
    </source>
</evidence>
<proteinExistence type="predicted"/>
<dbReference type="PANTHER" id="PTHR33167">
    <property type="entry name" value="TRANSCRIPTION FACTOR, PUTATIVE (DUF863)-RELATED"/>
    <property type="match status" value="1"/>
</dbReference>